<reference evidence="1 2" key="1">
    <citation type="submission" date="2024-03" db="EMBL/GenBank/DDBJ databases">
        <title>Human intestinal bacterial collection.</title>
        <authorList>
            <person name="Pauvert C."/>
            <person name="Hitch T.C.A."/>
            <person name="Clavel T."/>
        </authorList>
    </citation>
    <scope>NUCLEOTIDE SEQUENCE [LARGE SCALE GENOMIC DNA]</scope>
    <source>
        <strain evidence="1 2">CLA-AP-H34</strain>
    </source>
</reference>
<keyword evidence="2" id="KW-1185">Reference proteome</keyword>
<dbReference type="SUPFAM" id="SSF53623">
    <property type="entry name" value="MurD-like peptide ligases, catalytic domain"/>
    <property type="match status" value="1"/>
</dbReference>
<dbReference type="Pfam" id="PF19842">
    <property type="entry name" value="YqeC"/>
    <property type="match status" value="1"/>
</dbReference>
<gene>
    <name evidence="1" type="primary">yqeC</name>
    <name evidence="1" type="ORF">WMO45_08985</name>
</gene>
<organism evidence="1 2">
    <name type="scientific">Flavonifractor hominis</name>
    <dbReference type="NCBI Taxonomy" id="3133178"/>
    <lineage>
        <taxon>Bacteria</taxon>
        <taxon>Bacillati</taxon>
        <taxon>Bacillota</taxon>
        <taxon>Clostridia</taxon>
        <taxon>Eubacteriales</taxon>
        <taxon>Oscillospiraceae</taxon>
        <taxon>Flavonifractor</taxon>
    </lineage>
</organism>
<sequence length="240" mass="25884">MGIWETLALDMDRHRVVALVGAGGKSSTLYALARQARDAGRTVIITTTTHILPHPGLLCTDEADPNRLRALLERRGVITVGWIGKEGKLTGTEALAPCLAAADVVVVEADGARTRPLKVPAAHEPVIPPEARAVVAVAGMDSVGESIGEVCHRPELVCALLHRQLTDLITPWDVAEILASPQGGRKGVAEEMAFRCLLNKTEEPQRADYARQIRALLAQQGIQSAITYYTEEERGGRCLF</sequence>
<evidence type="ECO:0000313" key="2">
    <source>
        <dbReference type="Proteomes" id="UP001440599"/>
    </source>
</evidence>
<dbReference type="RefSeq" id="WP_349140327.1">
    <property type="nucleotide sequence ID" value="NZ_JBBMFT010000004.1"/>
</dbReference>
<dbReference type="InterPro" id="IPR017587">
    <property type="entry name" value="YqeC"/>
</dbReference>
<accession>A0ABV1ERY6</accession>
<evidence type="ECO:0000313" key="1">
    <source>
        <dbReference type="EMBL" id="MEQ2456657.1"/>
    </source>
</evidence>
<proteinExistence type="predicted"/>
<dbReference type="NCBIfam" id="TIGR03172">
    <property type="entry name" value="selenium cofactor biosynthesis protein YqeC"/>
    <property type="match status" value="1"/>
</dbReference>
<name>A0ABV1ERY6_9FIRM</name>
<dbReference type="Proteomes" id="UP001440599">
    <property type="component" value="Unassembled WGS sequence"/>
</dbReference>
<comment type="caution">
    <text evidence="1">The sequence shown here is derived from an EMBL/GenBank/DDBJ whole genome shotgun (WGS) entry which is preliminary data.</text>
</comment>
<dbReference type="InterPro" id="IPR036565">
    <property type="entry name" value="Mur-like_cat_sf"/>
</dbReference>
<dbReference type="EMBL" id="JBBMFT010000004">
    <property type="protein sequence ID" value="MEQ2456657.1"/>
    <property type="molecule type" value="Genomic_DNA"/>
</dbReference>
<protein>
    <submittedName>
        <fullName evidence="1">Selenium cofactor biosynthesis protein YqeC</fullName>
    </submittedName>
</protein>